<dbReference type="AlphaFoldDB" id="A0A1T4XSJ4"/>
<organism evidence="1 2">
    <name type="scientific">Caloramator quimbayensis</name>
    <dbReference type="NCBI Taxonomy" id="1147123"/>
    <lineage>
        <taxon>Bacteria</taxon>
        <taxon>Bacillati</taxon>
        <taxon>Bacillota</taxon>
        <taxon>Clostridia</taxon>
        <taxon>Eubacteriales</taxon>
        <taxon>Clostridiaceae</taxon>
        <taxon>Caloramator</taxon>
    </lineage>
</organism>
<protein>
    <submittedName>
        <fullName evidence="1">Uncharacterized protein</fullName>
    </submittedName>
</protein>
<name>A0A1T4XSJ4_9CLOT</name>
<dbReference type="STRING" id="1147123.SAMN05443428_11272"/>
<evidence type="ECO:0000313" key="1">
    <source>
        <dbReference type="EMBL" id="SKA92532.1"/>
    </source>
</evidence>
<dbReference type="Proteomes" id="UP000190105">
    <property type="component" value="Unassembled WGS sequence"/>
</dbReference>
<reference evidence="2" key="1">
    <citation type="submission" date="2017-02" db="EMBL/GenBank/DDBJ databases">
        <authorList>
            <person name="Varghese N."/>
            <person name="Submissions S."/>
        </authorList>
    </citation>
    <scope>NUCLEOTIDE SEQUENCE [LARGE SCALE GENOMIC DNA]</scope>
    <source>
        <strain evidence="2">USBA 833</strain>
    </source>
</reference>
<evidence type="ECO:0000313" key="2">
    <source>
        <dbReference type="Proteomes" id="UP000190105"/>
    </source>
</evidence>
<accession>A0A1T4XSJ4</accession>
<keyword evidence="2" id="KW-1185">Reference proteome</keyword>
<gene>
    <name evidence="1" type="ORF">SAMN05443428_11272</name>
</gene>
<sequence>MYHNYNNTKSLCCIKKLNYFLIFLQKIIITLKGGFKFKGKNNKKNADFISAMAHSEESRKSRHGYLEVGNDAMIHAKARALRNKNNTTVNVDEEK</sequence>
<proteinExistence type="predicted"/>
<dbReference type="EMBL" id="FUYH01000012">
    <property type="protein sequence ID" value="SKA92532.1"/>
    <property type="molecule type" value="Genomic_DNA"/>
</dbReference>